<dbReference type="Proteomes" id="UP001143304">
    <property type="component" value="Unassembled WGS sequence"/>
</dbReference>
<sequence>MTARHSQRNALQNPRALRLLNLLQRRLFDYEFLGLQNLDNNKPSLLVGNHSIYSYDLAILLVELKLQKNIRLRALSDRLHERIPYWRDILKSHGVVPATPDNCTRLMQSGEHILVFPGGAREALKRKGEEHRLFWKKRTGFARMALANRYPITPFFVYGADLGYDILWDYSRIKKNRALAPLFKERSKLNELLRDGELVPPIALGRYNTLFPKKIPMVFAVGRPISTRKYKGATDEDTLWEVRERVEEAVTGLMEKATRHLEGKNT</sequence>
<dbReference type="RefSeq" id="WP_279250124.1">
    <property type="nucleotide sequence ID" value="NZ_SHNO01000001.1"/>
</dbReference>
<keyword evidence="1" id="KW-0808">Transferase</keyword>
<reference evidence="4" key="1">
    <citation type="submission" date="2019-02" db="EMBL/GenBank/DDBJ databases">
        <authorList>
            <person name="Li S.-H."/>
        </authorList>
    </citation>
    <scope>NUCLEOTIDE SEQUENCE</scope>
    <source>
        <strain evidence="4">IMCC11814</strain>
    </source>
</reference>
<organism evidence="4 5">
    <name type="scientific">Candidatus Marimicrobium litorale</name>
    <dbReference type="NCBI Taxonomy" id="2518991"/>
    <lineage>
        <taxon>Bacteria</taxon>
        <taxon>Pseudomonadati</taxon>
        <taxon>Pseudomonadota</taxon>
        <taxon>Gammaproteobacteria</taxon>
        <taxon>Cellvibrionales</taxon>
        <taxon>Halieaceae</taxon>
        <taxon>Marimicrobium</taxon>
    </lineage>
</organism>
<proteinExistence type="predicted"/>
<evidence type="ECO:0000313" key="5">
    <source>
        <dbReference type="Proteomes" id="UP001143304"/>
    </source>
</evidence>
<dbReference type="PANTHER" id="PTHR22753:SF14">
    <property type="entry name" value="MONOACYLGLYCEROL_DIACYLGLYCEROL O-ACYLTRANSFERASE"/>
    <property type="match status" value="1"/>
</dbReference>
<keyword evidence="2 4" id="KW-0012">Acyltransferase</keyword>
<dbReference type="InterPro" id="IPR002123">
    <property type="entry name" value="Plipid/glycerol_acylTrfase"/>
</dbReference>
<evidence type="ECO:0000259" key="3">
    <source>
        <dbReference type="SMART" id="SM00563"/>
    </source>
</evidence>
<evidence type="ECO:0000313" key="4">
    <source>
        <dbReference type="EMBL" id="MCX2978427.1"/>
    </source>
</evidence>
<dbReference type="Pfam" id="PF03982">
    <property type="entry name" value="DAGAT"/>
    <property type="match status" value="1"/>
</dbReference>
<feature type="domain" description="Phospholipid/glycerol acyltransferase" evidence="3">
    <location>
        <begin position="44"/>
        <end position="160"/>
    </location>
</feature>
<name>A0ABT3T840_9GAMM</name>
<keyword evidence="5" id="KW-1185">Reference proteome</keyword>
<evidence type="ECO:0000256" key="2">
    <source>
        <dbReference type="ARBA" id="ARBA00023315"/>
    </source>
</evidence>
<dbReference type="SMART" id="SM00563">
    <property type="entry name" value="PlsC"/>
    <property type="match status" value="1"/>
</dbReference>
<comment type="caution">
    <text evidence="4">The sequence shown here is derived from an EMBL/GenBank/DDBJ whole genome shotgun (WGS) entry which is preliminary data.</text>
</comment>
<dbReference type="EMBL" id="SHNO01000001">
    <property type="protein sequence ID" value="MCX2978427.1"/>
    <property type="molecule type" value="Genomic_DNA"/>
</dbReference>
<dbReference type="SUPFAM" id="SSF69593">
    <property type="entry name" value="Glycerol-3-phosphate (1)-acyltransferase"/>
    <property type="match status" value="1"/>
</dbReference>
<dbReference type="CDD" id="cd07987">
    <property type="entry name" value="LPLAT_MGAT-like"/>
    <property type="match status" value="1"/>
</dbReference>
<dbReference type="PANTHER" id="PTHR22753">
    <property type="entry name" value="TRANSMEMBRANE PROTEIN 68"/>
    <property type="match status" value="1"/>
</dbReference>
<protein>
    <submittedName>
        <fullName evidence="4">Acyltransferase family protein</fullName>
    </submittedName>
</protein>
<accession>A0ABT3T840</accession>
<gene>
    <name evidence="4" type="ORF">EYC82_13760</name>
</gene>
<evidence type="ECO:0000256" key="1">
    <source>
        <dbReference type="ARBA" id="ARBA00022679"/>
    </source>
</evidence>
<dbReference type="GO" id="GO:0016746">
    <property type="term" value="F:acyltransferase activity"/>
    <property type="evidence" value="ECO:0007669"/>
    <property type="project" value="UniProtKB-KW"/>
</dbReference>
<dbReference type="InterPro" id="IPR007130">
    <property type="entry name" value="DAGAT"/>
</dbReference>